<organism evidence="1 2">
    <name type="scientific">Thalictrum thalictroides</name>
    <name type="common">Rue-anemone</name>
    <name type="synonym">Anemone thalictroides</name>
    <dbReference type="NCBI Taxonomy" id="46969"/>
    <lineage>
        <taxon>Eukaryota</taxon>
        <taxon>Viridiplantae</taxon>
        <taxon>Streptophyta</taxon>
        <taxon>Embryophyta</taxon>
        <taxon>Tracheophyta</taxon>
        <taxon>Spermatophyta</taxon>
        <taxon>Magnoliopsida</taxon>
        <taxon>Ranunculales</taxon>
        <taxon>Ranunculaceae</taxon>
        <taxon>Thalictroideae</taxon>
        <taxon>Thalictrum</taxon>
    </lineage>
</organism>
<dbReference type="AlphaFoldDB" id="A0A7J6XEA4"/>
<protein>
    <submittedName>
        <fullName evidence="1">Uncharacterized protein</fullName>
    </submittedName>
</protein>
<dbReference type="EMBL" id="JABWDY010001606">
    <property type="protein sequence ID" value="KAF5207278.1"/>
    <property type="molecule type" value="Genomic_DNA"/>
</dbReference>
<accession>A0A7J6XEA4</accession>
<keyword evidence="2" id="KW-1185">Reference proteome</keyword>
<sequence length="70" mass="7751">ANTWVFIVELGNQTIFILGVIVLEAILGSQVSFTEENVLLLHVHFMTNICAVVGGKARFTLPCILHWLLS</sequence>
<gene>
    <name evidence="1" type="ORF">FRX31_003135</name>
</gene>
<evidence type="ECO:0000313" key="2">
    <source>
        <dbReference type="Proteomes" id="UP000554482"/>
    </source>
</evidence>
<evidence type="ECO:0000313" key="1">
    <source>
        <dbReference type="EMBL" id="KAF5207278.1"/>
    </source>
</evidence>
<name>A0A7J6XEA4_THATH</name>
<dbReference type="Proteomes" id="UP000554482">
    <property type="component" value="Unassembled WGS sequence"/>
</dbReference>
<comment type="caution">
    <text evidence="1">The sequence shown here is derived from an EMBL/GenBank/DDBJ whole genome shotgun (WGS) entry which is preliminary data.</text>
</comment>
<reference evidence="1 2" key="1">
    <citation type="submission" date="2020-06" db="EMBL/GenBank/DDBJ databases">
        <title>Transcriptomic and genomic resources for Thalictrum thalictroides and T. hernandezii: Facilitating candidate gene discovery in an emerging model plant lineage.</title>
        <authorList>
            <person name="Arias T."/>
            <person name="Riano-Pachon D.M."/>
            <person name="Di Stilio V.S."/>
        </authorList>
    </citation>
    <scope>NUCLEOTIDE SEQUENCE [LARGE SCALE GENOMIC DNA]</scope>
    <source>
        <strain evidence="2">cv. WT478/WT964</strain>
        <tissue evidence="1">Leaves</tissue>
    </source>
</reference>
<proteinExistence type="predicted"/>
<feature type="non-terminal residue" evidence="1">
    <location>
        <position position="1"/>
    </location>
</feature>